<gene>
    <name evidence="1" type="ORF">QJ048_15455</name>
</gene>
<protein>
    <submittedName>
        <fullName evidence="1">Uncharacterized protein</fullName>
    </submittedName>
</protein>
<comment type="caution">
    <text evidence="1">The sequence shown here is derived from an EMBL/GenBank/DDBJ whole genome shotgun (WGS) entry which is preliminary data.</text>
</comment>
<dbReference type="EMBL" id="JASBRG010000007">
    <property type="protein sequence ID" value="MDI3321190.1"/>
    <property type="molecule type" value="Genomic_DNA"/>
</dbReference>
<evidence type="ECO:0000313" key="1">
    <source>
        <dbReference type="EMBL" id="MDI3321190.1"/>
    </source>
</evidence>
<keyword evidence="2" id="KW-1185">Reference proteome</keyword>
<organism evidence="1 2">
    <name type="scientific">Pinibacter soli</name>
    <dbReference type="NCBI Taxonomy" id="3044211"/>
    <lineage>
        <taxon>Bacteria</taxon>
        <taxon>Pseudomonadati</taxon>
        <taxon>Bacteroidota</taxon>
        <taxon>Chitinophagia</taxon>
        <taxon>Chitinophagales</taxon>
        <taxon>Chitinophagaceae</taxon>
        <taxon>Pinibacter</taxon>
    </lineage>
</organism>
<proteinExistence type="predicted"/>
<name>A0ABT6RF76_9BACT</name>
<sequence length="319" mass="37668">MRHLVILIKFTILSAICFGQQNNTYIESLLSGKYYPENRLIKNNHIKYVIDSCELTLPGEMNIKIYDILGRLIGDINYPIDSFRNPFIYRISGDTTYRLKYNDEKTALLGFERFIQNNKGQVQSYLDCYNYYGRKDSYYVGYEEFFYDEKNLLKTKLTYFKEDYPGNVSDQIEIKPTSLELNDVVYYSYQNLKGQTKLVIGRHGLGKAEWRKTDSAIYDKYNRIIRLNSFSKSGTIGELVHNNLNRITEYIYTDTSLETINYEVYCDAPPPNIDCFPYTQTSKDMELIIYNKDKLKRAVYGFYANGKKYLIDKFEYHCY</sequence>
<dbReference type="RefSeq" id="WP_282335300.1">
    <property type="nucleotide sequence ID" value="NZ_JASBRG010000007.1"/>
</dbReference>
<reference evidence="1 2" key="1">
    <citation type="submission" date="2023-05" db="EMBL/GenBank/DDBJ databases">
        <title>Genome sequence of Pinibacter sp. MAH-24.</title>
        <authorList>
            <person name="Huq M.A."/>
        </authorList>
    </citation>
    <scope>NUCLEOTIDE SEQUENCE [LARGE SCALE GENOMIC DNA]</scope>
    <source>
        <strain evidence="1 2">MAH-24</strain>
    </source>
</reference>
<dbReference type="Proteomes" id="UP001226434">
    <property type="component" value="Unassembled WGS sequence"/>
</dbReference>
<evidence type="ECO:0000313" key="2">
    <source>
        <dbReference type="Proteomes" id="UP001226434"/>
    </source>
</evidence>
<accession>A0ABT6RF76</accession>